<organism evidence="1 2">
    <name type="scientific">Ophiophagus hannah</name>
    <name type="common">King cobra</name>
    <name type="synonym">Naja hannah</name>
    <dbReference type="NCBI Taxonomy" id="8665"/>
    <lineage>
        <taxon>Eukaryota</taxon>
        <taxon>Metazoa</taxon>
        <taxon>Chordata</taxon>
        <taxon>Craniata</taxon>
        <taxon>Vertebrata</taxon>
        <taxon>Euteleostomi</taxon>
        <taxon>Lepidosauria</taxon>
        <taxon>Squamata</taxon>
        <taxon>Bifurcata</taxon>
        <taxon>Unidentata</taxon>
        <taxon>Episquamata</taxon>
        <taxon>Toxicofera</taxon>
        <taxon>Serpentes</taxon>
        <taxon>Colubroidea</taxon>
        <taxon>Elapidae</taxon>
        <taxon>Elapinae</taxon>
        <taxon>Ophiophagus</taxon>
    </lineage>
</organism>
<reference evidence="1 2" key="1">
    <citation type="journal article" date="2013" name="Proc. Natl. Acad. Sci. U.S.A.">
        <title>The king cobra genome reveals dynamic gene evolution and adaptation in the snake venom system.</title>
        <authorList>
            <person name="Vonk F.J."/>
            <person name="Casewell N.R."/>
            <person name="Henkel C.V."/>
            <person name="Heimberg A.M."/>
            <person name="Jansen H.J."/>
            <person name="McCleary R.J."/>
            <person name="Kerkkamp H.M."/>
            <person name="Vos R.A."/>
            <person name="Guerreiro I."/>
            <person name="Calvete J.J."/>
            <person name="Wuster W."/>
            <person name="Woods A.E."/>
            <person name="Logan J.M."/>
            <person name="Harrison R.A."/>
            <person name="Castoe T.A."/>
            <person name="de Koning A.P."/>
            <person name="Pollock D.D."/>
            <person name="Yandell M."/>
            <person name="Calderon D."/>
            <person name="Renjifo C."/>
            <person name="Currier R.B."/>
            <person name="Salgado D."/>
            <person name="Pla D."/>
            <person name="Sanz L."/>
            <person name="Hyder A.S."/>
            <person name="Ribeiro J.M."/>
            <person name="Arntzen J.W."/>
            <person name="van den Thillart G.E."/>
            <person name="Boetzer M."/>
            <person name="Pirovano W."/>
            <person name="Dirks R.P."/>
            <person name="Spaink H.P."/>
            <person name="Duboule D."/>
            <person name="McGlinn E."/>
            <person name="Kini R.M."/>
            <person name="Richardson M.K."/>
        </authorList>
    </citation>
    <scope>NUCLEOTIDE SEQUENCE</scope>
    <source>
        <tissue evidence="1">Blood</tissue>
    </source>
</reference>
<feature type="non-terminal residue" evidence="1">
    <location>
        <position position="1"/>
    </location>
</feature>
<gene>
    <name evidence="1" type="ORF">L345_00924</name>
</gene>
<name>V8PGV3_OPHHA</name>
<comment type="caution">
    <text evidence="1">The sequence shown here is derived from an EMBL/GenBank/DDBJ whole genome shotgun (WGS) entry which is preliminary data.</text>
</comment>
<evidence type="ECO:0000313" key="1">
    <source>
        <dbReference type="EMBL" id="ETE73253.1"/>
    </source>
</evidence>
<sequence length="129" mass="13630">MGENAALEIHHNNQEIAQIVAKVTAAGDHAWWEVLLGWPAGRIQPAGCFGPWGWLGNSIGPARNAFGSQNGTRGGGHMSALLTLFLAWMASCSTLQAKMGYGGPHAASPAPHFGRLQEASIRFPCLLPS</sequence>
<keyword evidence="2" id="KW-1185">Reference proteome</keyword>
<dbReference type="OrthoDB" id="9013276at2759"/>
<dbReference type="EMBL" id="AZIM01000118">
    <property type="protein sequence ID" value="ETE73253.1"/>
    <property type="molecule type" value="Genomic_DNA"/>
</dbReference>
<protein>
    <submittedName>
        <fullName evidence="1">Uncharacterized protein</fullName>
    </submittedName>
</protein>
<dbReference type="Proteomes" id="UP000018936">
    <property type="component" value="Unassembled WGS sequence"/>
</dbReference>
<accession>V8PGV3</accession>
<proteinExistence type="predicted"/>
<evidence type="ECO:0000313" key="2">
    <source>
        <dbReference type="Proteomes" id="UP000018936"/>
    </source>
</evidence>
<dbReference type="AlphaFoldDB" id="V8PGV3"/>